<reference evidence="1" key="1">
    <citation type="journal article" date="2014" name="Front. Microbiol.">
        <title>High frequency of phylogenetically diverse reductive dehalogenase-homologous genes in deep subseafloor sedimentary metagenomes.</title>
        <authorList>
            <person name="Kawai M."/>
            <person name="Futagami T."/>
            <person name="Toyoda A."/>
            <person name="Takaki Y."/>
            <person name="Nishi S."/>
            <person name="Hori S."/>
            <person name="Arai W."/>
            <person name="Tsubouchi T."/>
            <person name="Morono Y."/>
            <person name="Uchiyama I."/>
            <person name="Ito T."/>
            <person name="Fujiyama A."/>
            <person name="Inagaki F."/>
            <person name="Takami H."/>
        </authorList>
    </citation>
    <scope>NUCLEOTIDE SEQUENCE</scope>
    <source>
        <strain evidence="1">Expedition CK06-06</strain>
    </source>
</reference>
<evidence type="ECO:0000313" key="1">
    <source>
        <dbReference type="EMBL" id="GAH40988.1"/>
    </source>
</evidence>
<feature type="non-terminal residue" evidence="1">
    <location>
        <position position="155"/>
    </location>
</feature>
<dbReference type="Gene3D" id="3.20.20.70">
    <property type="entry name" value="Aldolase class I"/>
    <property type="match status" value="1"/>
</dbReference>
<dbReference type="AlphaFoldDB" id="X1H6S4"/>
<gene>
    <name evidence="1" type="ORF">S03H2_20917</name>
</gene>
<dbReference type="SUPFAM" id="SSF102114">
    <property type="entry name" value="Radical SAM enzymes"/>
    <property type="match status" value="1"/>
</dbReference>
<dbReference type="InterPro" id="IPR013785">
    <property type="entry name" value="Aldolase_TIM"/>
</dbReference>
<dbReference type="InterPro" id="IPR058240">
    <property type="entry name" value="rSAM_sf"/>
</dbReference>
<proteinExistence type="predicted"/>
<protein>
    <recommendedName>
        <fullName evidence="2">Radical SAM core domain-containing protein</fullName>
    </recommendedName>
</protein>
<accession>X1H6S4</accession>
<organism evidence="1">
    <name type="scientific">marine sediment metagenome</name>
    <dbReference type="NCBI Taxonomy" id="412755"/>
    <lineage>
        <taxon>unclassified sequences</taxon>
        <taxon>metagenomes</taxon>
        <taxon>ecological metagenomes</taxon>
    </lineage>
</organism>
<comment type="caution">
    <text evidence="1">The sequence shown here is derived from an EMBL/GenBank/DDBJ whole genome shotgun (WGS) entry which is preliminary data.</text>
</comment>
<sequence>MSWDTFTKILLDLKSLNYKGAIHPYLMSEPLTDKGFDNLVMTIRKIFPRNRILINTNGDYLKSVNDVRRLINIGLTDIIINLYDKSNEHLVKASGIKQVKINRLNGLRRMYYNRGGLVNERPIRKRPKGQCDYVLSKMYINYLGDIILCCSDYLY</sequence>
<evidence type="ECO:0008006" key="2">
    <source>
        <dbReference type="Google" id="ProtNLM"/>
    </source>
</evidence>
<name>X1H6S4_9ZZZZ</name>
<dbReference type="EMBL" id="BARU01011085">
    <property type="protein sequence ID" value="GAH40988.1"/>
    <property type="molecule type" value="Genomic_DNA"/>
</dbReference>